<dbReference type="InterPro" id="IPR016032">
    <property type="entry name" value="Sig_transdc_resp-reg_C-effctor"/>
</dbReference>
<protein>
    <submittedName>
        <fullName evidence="7">BTAD domain-containing putative transcriptional regulator</fullName>
    </submittedName>
</protein>
<gene>
    <name evidence="7" type="ORF">ACFPGP_07430</name>
</gene>
<dbReference type="Pfam" id="PF13191">
    <property type="entry name" value="AAA_16"/>
    <property type="match status" value="1"/>
</dbReference>
<keyword evidence="8" id="KW-1185">Reference proteome</keyword>
<dbReference type="Proteomes" id="UP001596087">
    <property type="component" value="Unassembled WGS sequence"/>
</dbReference>
<dbReference type="SMART" id="SM00862">
    <property type="entry name" value="Trans_reg_C"/>
    <property type="match status" value="1"/>
</dbReference>
<evidence type="ECO:0000313" key="8">
    <source>
        <dbReference type="Proteomes" id="UP001596087"/>
    </source>
</evidence>
<evidence type="ECO:0000259" key="6">
    <source>
        <dbReference type="PROSITE" id="PS51755"/>
    </source>
</evidence>
<dbReference type="EMBL" id="JBHSKD010000007">
    <property type="protein sequence ID" value="MFC5176498.1"/>
    <property type="molecule type" value="Genomic_DNA"/>
</dbReference>
<dbReference type="PROSITE" id="PS51755">
    <property type="entry name" value="OMPR_PHOB"/>
    <property type="match status" value="1"/>
</dbReference>
<dbReference type="PANTHER" id="PTHR35807">
    <property type="entry name" value="TRANSCRIPTIONAL REGULATOR REDD-RELATED"/>
    <property type="match status" value="1"/>
</dbReference>
<evidence type="ECO:0000256" key="1">
    <source>
        <dbReference type="ARBA" id="ARBA00005820"/>
    </source>
</evidence>
<evidence type="ECO:0000256" key="3">
    <source>
        <dbReference type="ARBA" id="ARBA00023125"/>
    </source>
</evidence>
<organism evidence="7 8">
    <name type="scientific">Nocardioides taihuensis</name>
    <dbReference type="NCBI Taxonomy" id="1835606"/>
    <lineage>
        <taxon>Bacteria</taxon>
        <taxon>Bacillati</taxon>
        <taxon>Actinomycetota</taxon>
        <taxon>Actinomycetes</taxon>
        <taxon>Propionibacteriales</taxon>
        <taxon>Nocardioidaceae</taxon>
        <taxon>Nocardioides</taxon>
    </lineage>
</organism>
<comment type="similarity">
    <text evidence="1">Belongs to the AfsR/DnrI/RedD regulatory family.</text>
</comment>
<dbReference type="Gene3D" id="1.25.40.10">
    <property type="entry name" value="Tetratricopeptide repeat domain"/>
    <property type="match status" value="1"/>
</dbReference>
<dbReference type="InterPro" id="IPR027417">
    <property type="entry name" value="P-loop_NTPase"/>
</dbReference>
<dbReference type="PANTHER" id="PTHR35807:SF1">
    <property type="entry name" value="TRANSCRIPTIONAL REGULATOR REDD"/>
    <property type="match status" value="1"/>
</dbReference>
<sequence length="1122" mass="119298">MQIHVLGSARAVRATAEGDEPVDLGARKPRSIVAALALTPGRPVTADLLADLVWAGEPPRAAHGALHAYLSGLRKALEPDRPTRGAGSVIETTDHGYVLRVDPEDVDAHAFAAEVRAAGPVLAPLASQLTAGGTTGWPSRAEVTATLDRLDAALDRWRGEPYADLPDHPDVLAERAALEQLRASAEESRLLGLLALGEHASVLSATETATGRHQLRERLWALHALALVRAGRQADALEALRTVRGVLADELGLDPGAELRALEDAVLQQAPGLLATLPRPVEPSLRSVEPSLWSGPAPTVGRDDERAVLRSVLDRARGGSFAAAVVVGEPGLGKTRLTDELVEAASAAGVRVGVGRCSQDDGAPPLWPWRAVLEGLGLDADATAPADEGLGAEQRAFLSAERLAGAVLGVAAEVPVLVVLDDLHWSDEASLRALAHLLGTTPPDVALAVVVTRRPHPVPTGQLAHVGEVLARRHAERLDLTGLEPDGSAALLRSLAEGTVADETVRAWHERAGGNPFFLIELARLGAGAGAVPGTVRDVLTRRVDGLGDDAADTLRTAAVVGRHFLLATVAAASGADPDLVADHLDAAVAAGLVRETGPEQYAFAHALTRDAVDAALSETRRARRHAQVAHALEHDPAVRGQLAAEELTAELARHWLAAGPSHTGKAWRAARAAADQARGLAAYAEAVRLRSAAVEAHRRSPETDERERYDLLLELATDAAYAARWPVVEAASAEAAALGRHLGSPELVGRAARAISLYAVWLPHDVDWVDEDLIDDLRWAMTHCDDGDRATRCRLLLALAVELYYVEGSTAERRALVDNGLALARQVGDPVLLWWAVRAAWLACWSPGQTRDRAAWVEEGLTAARAAGDEAAVAVLQVSRAVDALELGHREAWEESSRAAEEIAERLRLPYVQITLHWLGMTMAGIRDDLDEVRRRHALLAETAPRAAIPQQDLQAAAASTLAWLWQPDLLRPVVDQLVAAHEEHGGGAPTLHAMFARCGMGAELVASMARYPLPYEQDEYWSTLNDWAWEGEGASFVGDRSVASHARDVLAPYSGRIVVVGAVATIGPVDGYLALVEATLGDHEAAVAHLEAAEQLAAEWGMTAYVAWLGRERARLGLAH</sequence>
<proteinExistence type="inferred from homology"/>
<dbReference type="SUPFAM" id="SSF48452">
    <property type="entry name" value="TPR-like"/>
    <property type="match status" value="1"/>
</dbReference>
<dbReference type="SUPFAM" id="SSF46894">
    <property type="entry name" value="C-terminal effector domain of the bipartite response regulators"/>
    <property type="match status" value="1"/>
</dbReference>
<comment type="caution">
    <text evidence="7">The sequence shown here is derived from an EMBL/GenBank/DDBJ whole genome shotgun (WGS) entry which is preliminary data.</text>
</comment>
<dbReference type="InterPro" id="IPR011990">
    <property type="entry name" value="TPR-like_helical_dom_sf"/>
</dbReference>
<dbReference type="InterPro" id="IPR036388">
    <property type="entry name" value="WH-like_DNA-bd_sf"/>
</dbReference>
<feature type="DNA-binding region" description="OmpR/PhoB-type" evidence="5">
    <location>
        <begin position="1"/>
        <end position="101"/>
    </location>
</feature>
<dbReference type="CDD" id="cd15831">
    <property type="entry name" value="BTAD"/>
    <property type="match status" value="1"/>
</dbReference>
<evidence type="ECO:0000256" key="2">
    <source>
        <dbReference type="ARBA" id="ARBA00023015"/>
    </source>
</evidence>
<dbReference type="SUPFAM" id="SSF52540">
    <property type="entry name" value="P-loop containing nucleoside triphosphate hydrolases"/>
    <property type="match status" value="1"/>
</dbReference>
<reference evidence="8" key="1">
    <citation type="journal article" date="2019" name="Int. J. Syst. Evol. Microbiol.">
        <title>The Global Catalogue of Microorganisms (GCM) 10K type strain sequencing project: providing services to taxonomists for standard genome sequencing and annotation.</title>
        <authorList>
            <consortium name="The Broad Institute Genomics Platform"/>
            <consortium name="The Broad Institute Genome Sequencing Center for Infectious Disease"/>
            <person name="Wu L."/>
            <person name="Ma J."/>
        </authorList>
    </citation>
    <scope>NUCLEOTIDE SEQUENCE [LARGE SCALE GENOMIC DNA]</scope>
    <source>
        <strain evidence="8">DFY41</strain>
    </source>
</reference>
<dbReference type="InterPro" id="IPR005158">
    <property type="entry name" value="BTAD"/>
</dbReference>
<dbReference type="Gene3D" id="1.10.10.10">
    <property type="entry name" value="Winged helix-like DNA-binding domain superfamily/Winged helix DNA-binding domain"/>
    <property type="match status" value="1"/>
</dbReference>
<feature type="domain" description="OmpR/PhoB-type" evidence="6">
    <location>
        <begin position="1"/>
        <end position="101"/>
    </location>
</feature>
<dbReference type="Pfam" id="PF03704">
    <property type="entry name" value="BTAD"/>
    <property type="match status" value="1"/>
</dbReference>
<accession>A0ABW0BHM6</accession>
<dbReference type="InterPro" id="IPR041664">
    <property type="entry name" value="AAA_16"/>
</dbReference>
<dbReference type="SMART" id="SM01043">
    <property type="entry name" value="BTAD"/>
    <property type="match status" value="1"/>
</dbReference>
<keyword evidence="4" id="KW-0804">Transcription</keyword>
<name>A0ABW0BHM6_9ACTN</name>
<dbReference type="Gene3D" id="3.40.50.300">
    <property type="entry name" value="P-loop containing nucleotide triphosphate hydrolases"/>
    <property type="match status" value="1"/>
</dbReference>
<evidence type="ECO:0000313" key="7">
    <source>
        <dbReference type="EMBL" id="MFC5176498.1"/>
    </source>
</evidence>
<keyword evidence="3 5" id="KW-0238">DNA-binding</keyword>
<evidence type="ECO:0000256" key="5">
    <source>
        <dbReference type="PROSITE-ProRule" id="PRU01091"/>
    </source>
</evidence>
<keyword evidence="2" id="KW-0805">Transcription regulation</keyword>
<dbReference type="InterPro" id="IPR001867">
    <property type="entry name" value="OmpR/PhoB-type_DNA-bd"/>
</dbReference>
<evidence type="ECO:0000256" key="4">
    <source>
        <dbReference type="ARBA" id="ARBA00023163"/>
    </source>
</evidence>
<dbReference type="RefSeq" id="WP_378588868.1">
    <property type="nucleotide sequence ID" value="NZ_JBHSKD010000007.1"/>
</dbReference>
<dbReference type="InterPro" id="IPR051677">
    <property type="entry name" value="AfsR-DnrI-RedD_regulator"/>
</dbReference>